<organism evidence="1 2">
    <name type="scientific">Smallanthus sonchifolius</name>
    <dbReference type="NCBI Taxonomy" id="185202"/>
    <lineage>
        <taxon>Eukaryota</taxon>
        <taxon>Viridiplantae</taxon>
        <taxon>Streptophyta</taxon>
        <taxon>Embryophyta</taxon>
        <taxon>Tracheophyta</taxon>
        <taxon>Spermatophyta</taxon>
        <taxon>Magnoliopsida</taxon>
        <taxon>eudicotyledons</taxon>
        <taxon>Gunneridae</taxon>
        <taxon>Pentapetalae</taxon>
        <taxon>asterids</taxon>
        <taxon>campanulids</taxon>
        <taxon>Asterales</taxon>
        <taxon>Asteraceae</taxon>
        <taxon>Asteroideae</taxon>
        <taxon>Heliantheae alliance</taxon>
        <taxon>Millerieae</taxon>
        <taxon>Smallanthus</taxon>
    </lineage>
</organism>
<proteinExistence type="predicted"/>
<comment type="caution">
    <text evidence="1">The sequence shown here is derived from an EMBL/GenBank/DDBJ whole genome shotgun (WGS) entry which is preliminary data.</text>
</comment>
<evidence type="ECO:0000313" key="2">
    <source>
        <dbReference type="Proteomes" id="UP001056120"/>
    </source>
</evidence>
<evidence type="ECO:0000313" key="1">
    <source>
        <dbReference type="EMBL" id="KAI3784401.1"/>
    </source>
</evidence>
<dbReference type="Proteomes" id="UP001056120">
    <property type="component" value="Linkage Group LG14"/>
</dbReference>
<sequence>MTSQIPNPYAKSKVLLPNHVTKHIAKRSHNPVFMNPLLKKNDTTIIHITSLVKASNKFLNGSVLVITEIVKHTKAHAATGKGQKMSPAMVGWRNRRSPMETEISNGIGFAPGNLLEGQWEWGDGYDGRVNNFRQWEGRL</sequence>
<reference evidence="2" key="1">
    <citation type="journal article" date="2022" name="Mol. Ecol. Resour.">
        <title>The genomes of chicory, endive, great burdock and yacon provide insights into Asteraceae palaeo-polyploidization history and plant inulin production.</title>
        <authorList>
            <person name="Fan W."/>
            <person name="Wang S."/>
            <person name="Wang H."/>
            <person name="Wang A."/>
            <person name="Jiang F."/>
            <person name="Liu H."/>
            <person name="Zhao H."/>
            <person name="Xu D."/>
            <person name="Zhang Y."/>
        </authorList>
    </citation>
    <scope>NUCLEOTIDE SEQUENCE [LARGE SCALE GENOMIC DNA]</scope>
    <source>
        <strain evidence="2">cv. Yunnan</strain>
    </source>
</reference>
<dbReference type="EMBL" id="CM042031">
    <property type="protein sequence ID" value="KAI3784401.1"/>
    <property type="molecule type" value="Genomic_DNA"/>
</dbReference>
<gene>
    <name evidence="1" type="ORF">L1987_43500</name>
</gene>
<keyword evidence="2" id="KW-1185">Reference proteome</keyword>
<protein>
    <submittedName>
        <fullName evidence="1">Uncharacterized protein</fullName>
    </submittedName>
</protein>
<reference evidence="1 2" key="2">
    <citation type="journal article" date="2022" name="Mol. Ecol. Resour.">
        <title>The genomes of chicory, endive, great burdock and yacon provide insights into Asteraceae paleo-polyploidization history and plant inulin production.</title>
        <authorList>
            <person name="Fan W."/>
            <person name="Wang S."/>
            <person name="Wang H."/>
            <person name="Wang A."/>
            <person name="Jiang F."/>
            <person name="Liu H."/>
            <person name="Zhao H."/>
            <person name="Xu D."/>
            <person name="Zhang Y."/>
        </authorList>
    </citation>
    <scope>NUCLEOTIDE SEQUENCE [LARGE SCALE GENOMIC DNA]</scope>
    <source>
        <strain evidence="2">cv. Yunnan</strain>
        <tissue evidence="1">Leaves</tissue>
    </source>
</reference>
<accession>A0ACB9GMH9</accession>
<name>A0ACB9GMH9_9ASTR</name>